<dbReference type="RefSeq" id="WP_252167603.1">
    <property type="nucleotide sequence ID" value="NZ_CP084930.1"/>
</dbReference>
<organism evidence="1 2">
    <name type="scientific">Sphingomonas morindae</name>
    <dbReference type="NCBI Taxonomy" id="1541170"/>
    <lineage>
        <taxon>Bacteria</taxon>
        <taxon>Pseudomonadati</taxon>
        <taxon>Pseudomonadota</taxon>
        <taxon>Alphaproteobacteria</taxon>
        <taxon>Sphingomonadales</taxon>
        <taxon>Sphingomonadaceae</taxon>
        <taxon>Sphingomonas</taxon>
    </lineage>
</organism>
<evidence type="ECO:0000313" key="1">
    <source>
        <dbReference type="EMBL" id="USI73797.1"/>
    </source>
</evidence>
<sequence>MYLDPFEGPFLKLERAGKHLIELVEAVRAYQALAHPEFIHRGRAEDPWEIALSEKVPPEISLILGDIAHSLRSALDVMTCDIARVRKVGVSDMSFPFTDSEESFKAKLSVSPKSAPFLKLGKDVVSMIEAAQPYKGGNDLLRGLHDLNNHDKHRTAVPLVQFISTSFNPGVKWSREMGVNLIYQSGILMGLGVGEPISHERYLSHPADSITINKDAMIITFPPGYFLTGSILETMENLVNAVFSLVERFKEAVLPA</sequence>
<accession>A0ABY4X9Z7</accession>
<reference evidence="1" key="1">
    <citation type="journal article" date="2022" name="Toxins">
        <title>Genomic Analysis of Sphingopyxis sp. USTB-05 for Biodegrading Cyanobacterial Hepatotoxins.</title>
        <authorList>
            <person name="Liu C."/>
            <person name="Xu Q."/>
            <person name="Zhao Z."/>
            <person name="Zhang H."/>
            <person name="Liu X."/>
            <person name="Yin C."/>
            <person name="Liu Y."/>
            <person name="Yan H."/>
        </authorList>
    </citation>
    <scope>NUCLEOTIDE SEQUENCE</scope>
    <source>
        <strain evidence="1">NBD5</strain>
    </source>
</reference>
<evidence type="ECO:0000313" key="2">
    <source>
        <dbReference type="Proteomes" id="UP001056937"/>
    </source>
</evidence>
<proteinExistence type="predicted"/>
<protein>
    <submittedName>
        <fullName evidence="1">Uncharacterized protein</fullName>
    </submittedName>
</protein>
<gene>
    <name evidence="1" type="ORF">LHA26_04835</name>
</gene>
<keyword evidence="2" id="KW-1185">Reference proteome</keyword>
<name>A0ABY4X9Z7_9SPHN</name>
<dbReference type="Proteomes" id="UP001056937">
    <property type="component" value="Chromosome 1"/>
</dbReference>
<dbReference type="EMBL" id="CP084930">
    <property type="protein sequence ID" value="USI73797.1"/>
    <property type="molecule type" value="Genomic_DNA"/>
</dbReference>